<protein>
    <recommendedName>
        <fullName evidence="1">Probable branched-chain-amino-acid aminotransferase</fullName>
    </recommendedName>
</protein>
<gene>
    <name evidence="2" type="ORF">FHG71_00495</name>
</gene>
<dbReference type="InterPro" id="IPR043132">
    <property type="entry name" value="BCAT-like_C"/>
</dbReference>
<sequence length="190" mass="21249">MAWDGAAPVREERHLARMARSTAALGWGFDPAAARRALREGRGAPARLRLTLDAEGRFEATEGPLPAPVGLWRVRLHPRRLDPDDFWLRHKTTNRALYDEARARLPPDVDEWIFANTRGEVCEGTITSLFFDRGEGWRTPPLGCGLLPGILRDEMLERGAREEVLRVEDLGTVRLAVGNALRGLVPARLD</sequence>
<evidence type="ECO:0000313" key="3">
    <source>
        <dbReference type="Proteomes" id="UP000305709"/>
    </source>
</evidence>
<keyword evidence="3" id="KW-1185">Reference proteome</keyword>
<dbReference type="Proteomes" id="UP000305709">
    <property type="component" value="Unassembled WGS sequence"/>
</dbReference>
<name>A0A5C4NK74_9RHOB</name>
<dbReference type="Gene3D" id="3.20.10.10">
    <property type="entry name" value="D-amino Acid Aminotransferase, subunit A, domain 2"/>
    <property type="match status" value="1"/>
</dbReference>
<keyword evidence="2" id="KW-0032">Aminotransferase</keyword>
<keyword evidence="2" id="KW-0808">Transferase</keyword>
<reference evidence="2 3" key="1">
    <citation type="submission" date="2019-06" db="EMBL/GenBank/DDBJ databases">
        <authorList>
            <person name="Jiang L."/>
        </authorList>
    </citation>
    <scope>NUCLEOTIDE SEQUENCE [LARGE SCALE GENOMIC DNA]</scope>
    <source>
        <strain evidence="2 3">YIM 48858</strain>
    </source>
</reference>
<dbReference type="InterPro" id="IPR043131">
    <property type="entry name" value="BCAT-like_N"/>
</dbReference>
<dbReference type="GO" id="GO:0008483">
    <property type="term" value="F:transaminase activity"/>
    <property type="evidence" value="ECO:0007669"/>
    <property type="project" value="UniProtKB-KW"/>
</dbReference>
<evidence type="ECO:0000313" key="2">
    <source>
        <dbReference type="EMBL" id="TNC75003.1"/>
    </source>
</evidence>
<dbReference type="InterPro" id="IPR036038">
    <property type="entry name" value="Aminotransferase-like"/>
</dbReference>
<evidence type="ECO:0000256" key="1">
    <source>
        <dbReference type="ARBA" id="ARBA00014472"/>
    </source>
</evidence>
<dbReference type="AlphaFoldDB" id="A0A5C4NK74"/>
<dbReference type="OrthoDB" id="9809239at2"/>
<comment type="caution">
    <text evidence="2">The sequence shown here is derived from an EMBL/GenBank/DDBJ whole genome shotgun (WGS) entry which is preliminary data.</text>
</comment>
<dbReference type="EMBL" id="VDFV01000001">
    <property type="protein sequence ID" value="TNC75003.1"/>
    <property type="molecule type" value="Genomic_DNA"/>
</dbReference>
<dbReference type="SUPFAM" id="SSF56752">
    <property type="entry name" value="D-aminoacid aminotransferase-like PLP-dependent enzymes"/>
    <property type="match status" value="1"/>
</dbReference>
<dbReference type="InterPro" id="IPR001544">
    <property type="entry name" value="Aminotrans_IV"/>
</dbReference>
<dbReference type="Pfam" id="PF01063">
    <property type="entry name" value="Aminotran_4"/>
    <property type="match status" value="1"/>
</dbReference>
<dbReference type="Gene3D" id="3.30.470.10">
    <property type="match status" value="1"/>
</dbReference>
<dbReference type="NCBIfam" id="NF005729">
    <property type="entry name" value="PRK07546.1-3"/>
    <property type="match status" value="1"/>
</dbReference>
<accession>A0A5C4NK74</accession>
<organism evidence="2 3">
    <name type="scientific">Rubellimicrobium roseum</name>
    <dbReference type="NCBI Taxonomy" id="687525"/>
    <lineage>
        <taxon>Bacteria</taxon>
        <taxon>Pseudomonadati</taxon>
        <taxon>Pseudomonadota</taxon>
        <taxon>Alphaproteobacteria</taxon>
        <taxon>Rhodobacterales</taxon>
        <taxon>Roseobacteraceae</taxon>
        <taxon>Rubellimicrobium</taxon>
    </lineage>
</organism>
<proteinExistence type="predicted"/>